<proteinExistence type="predicted"/>
<evidence type="ECO:0000313" key="2">
    <source>
        <dbReference type="Proteomes" id="UP000306102"/>
    </source>
</evidence>
<dbReference type="EMBL" id="SDRB02011380">
    <property type="protein sequence ID" value="THG01613.1"/>
    <property type="molecule type" value="Genomic_DNA"/>
</dbReference>
<keyword evidence="2" id="KW-1185">Reference proteome</keyword>
<name>A0A4S4DFU9_CAMSN</name>
<reference evidence="1 2" key="1">
    <citation type="journal article" date="2018" name="Proc. Natl. Acad. Sci. U.S.A.">
        <title>Draft genome sequence of Camellia sinensis var. sinensis provides insights into the evolution of the tea genome and tea quality.</title>
        <authorList>
            <person name="Wei C."/>
            <person name="Yang H."/>
            <person name="Wang S."/>
            <person name="Zhao J."/>
            <person name="Liu C."/>
            <person name="Gao L."/>
            <person name="Xia E."/>
            <person name="Lu Y."/>
            <person name="Tai Y."/>
            <person name="She G."/>
            <person name="Sun J."/>
            <person name="Cao H."/>
            <person name="Tong W."/>
            <person name="Gao Q."/>
            <person name="Li Y."/>
            <person name="Deng W."/>
            <person name="Jiang X."/>
            <person name="Wang W."/>
            <person name="Chen Q."/>
            <person name="Zhang S."/>
            <person name="Li H."/>
            <person name="Wu J."/>
            <person name="Wang P."/>
            <person name="Li P."/>
            <person name="Shi C."/>
            <person name="Zheng F."/>
            <person name="Jian J."/>
            <person name="Huang B."/>
            <person name="Shan D."/>
            <person name="Shi M."/>
            <person name="Fang C."/>
            <person name="Yue Y."/>
            <person name="Li F."/>
            <person name="Li D."/>
            <person name="Wei S."/>
            <person name="Han B."/>
            <person name="Jiang C."/>
            <person name="Yin Y."/>
            <person name="Xia T."/>
            <person name="Zhang Z."/>
            <person name="Bennetzen J.L."/>
            <person name="Zhao S."/>
            <person name="Wan X."/>
        </authorList>
    </citation>
    <scope>NUCLEOTIDE SEQUENCE [LARGE SCALE GENOMIC DNA]</scope>
    <source>
        <strain evidence="2">cv. Shuchazao</strain>
        <tissue evidence="1">Leaf</tissue>
    </source>
</reference>
<sequence length="119" mass="12886">MGVAVVSPVGRGRGVNGDWKGGGNDGVASSPTRLEILYALHCMTRIMVTSPKDQAQLEFLREALSSISYKPWYAHGIAEAIMRTANLSVPLKALIPSIWAVGRGGLFQNYPSTDFAYMK</sequence>
<evidence type="ECO:0000313" key="1">
    <source>
        <dbReference type="EMBL" id="THG01613.1"/>
    </source>
</evidence>
<comment type="caution">
    <text evidence="1">The sequence shown here is derived from an EMBL/GenBank/DDBJ whole genome shotgun (WGS) entry which is preliminary data.</text>
</comment>
<organism evidence="1 2">
    <name type="scientific">Camellia sinensis var. sinensis</name>
    <name type="common">China tea</name>
    <dbReference type="NCBI Taxonomy" id="542762"/>
    <lineage>
        <taxon>Eukaryota</taxon>
        <taxon>Viridiplantae</taxon>
        <taxon>Streptophyta</taxon>
        <taxon>Embryophyta</taxon>
        <taxon>Tracheophyta</taxon>
        <taxon>Spermatophyta</taxon>
        <taxon>Magnoliopsida</taxon>
        <taxon>eudicotyledons</taxon>
        <taxon>Gunneridae</taxon>
        <taxon>Pentapetalae</taxon>
        <taxon>asterids</taxon>
        <taxon>Ericales</taxon>
        <taxon>Theaceae</taxon>
        <taxon>Camellia</taxon>
    </lineage>
</organism>
<dbReference type="AlphaFoldDB" id="A0A4S4DFU9"/>
<dbReference type="Proteomes" id="UP000306102">
    <property type="component" value="Unassembled WGS sequence"/>
</dbReference>
<gene>
    <name evidence="1" type="ORF">TEA_010049</name>
</gene>
<accession>A0A4S4DFU9</accession>
<protein>
    <submittedName>
        <fullName evidence="1">Uncharacterized protein</fullName>
    </submittedName>
</protein>